<dbReference type="InterPro" id="IPR029058">
    <property type="entry name" value="AB_hydrolase_fold"/>
</dbReference>
<organism evidence="1 2">
    <name type="scientific">Williamsia marianensis</name>
    <dbReference type="NCBI Taxonomy" id="85044"/>
    <lineage>
        <taxon>Bacteria</taxon>
        <taxon>Bacillati</taxon>
        <taxon>Actinomycetota</taxon>
        <taxon>Actinomycetes</taxon>
        <taxon>Mycobacteriales</taxon>
        <taxon>Nocardiaceae</taxon>
        <taxon>Williamsia</taxon>
    </lineage>
</organism>
<evidence type="ECO:0000313" key="2">
    <source>
        <dbReference type="Proteomes" id="UP000225108"/>
    </source>
</evidence>
<sequence length="226" mass="23442">METIDYAPGRQADLFGDPEHPTVLLWHGMQTDARAAVRPLAERIAAHGVNVIAPDWDSHSADGGRADLLRSAQVAMDRAESSSGFVIVGWSLGGLAAAGLTIDADALGVRIHHAVCLAGAFTATSPLTGEKLPEELPSTGQRPPFTLLHGRSDDVVPISSSQGFAATLQRSDWPVELVELDADHGSITGAAYDAASDHYVPSDAPDTEAVTADVASRVAGACGVTS</sequence>
<dbReference type="EMBL" id="PEBD01000008">
    <property type="protein sequence ID" value="PHV66834.1"/>
    <property type="molecule type" value="Genomic_DNA"/>
</dbReference>
<dbReference type="Gene3D" id="3.40.50.1820">
    <property type="entry name" value="alpha/beta hydrolase"/>
    <property type="match status" value="1"/>
</dbReference>
<proteinExistence type="predicted"/>
<reference evidence="1 2" key="1">
    <citation type="submission" date="2017-10" db="EMBL/GenBank/DDBJ databases">
        <title>The draft genome sequence of Williamsia sp. BULT 1.1 isolated from the semi-arid grassland soils from South Africa.</title>
        <authorList>
            <person name="Kabwe M.H."/>
            <person name="Govender N."/>
            <person name="Mutseka Lunga P."/>
            <person name="Vikram S."/>
            <person name="Makhalanyane T.P."/>
        </authorList>
    </citation>
    <scope>NUCLEOTIDE SEQUENCE [LARGE SCALE GENOMIC DNA]</scope>
    <source>
        <strain evidence="1 2">BULT 1.1</strain>
    </source>
</reference>
<evidence type="ECO:0000313" key="1">
    <source>
        <dbReference type="EMBL" id="PHV66834.1"/>
    </source>
</evidence>
<dbReference type="RefSeq" id="WP_099382847.1">
    <property type="nucleotide sequence ID" value="NZ_PEBD01000008.1"/>
</dbReference>
<name>A0A2G3PM20_WILMA</name>
<comment type="caution">
    <text evidence="1">The sequence shown here is derived from an EMBL/GenBank/DDBJ whole genome shotgun (WGS) entry which is preliminary data.</text>
</comment>
<dbReference type="AlphaFoldDB" id="A0A2G3PM20"/>
<accession>A0A2G3PM20</accession>
<gene>
    <name evidence="1" type="ORF">CSW57_11290</name>
</gene>
<dbReference type="SUPFAM" id="SSF53474">
    <property type="entry name" value="alpha/beta-Hydrolases"/>
    <property type="match status" value="1"/>
</dbReference>
<dbReference type="Proteomes" id="UP000225108">
    <property type="component" value="Unassembled WGS sequence"/>
</dbReference>
<protein>
    <submittedName>
        <fullName evidence="1">Esterase</fullName>
    </submittedName>
</protein>